<evidence type="ECO:0000256" key="1">
    <source>
        <dbReference type="SAM" id="MobiDB-lite"/>
    </source>
</evidence>
<comment type="caution">
    <text evidence="2">The sequence shown here is derived from an EMBL/GenBank/DDBJ whole genome shotgun (WGS) entry which is preliminary data.</text>
</comment>
<feature type="compositionally biased region" description="Basic residues" evidence="1">
    <location>
        <begin position="31"/>
        <end position="45"/>
    </location>
</feature>
<organism evidence="2 3">
    <name type="scientific">Zingiber officinale</name>
    <name type="common">Ginger</name>
    <name type="synonym">Amomum zingiber</name>
    <dbReference type="NCBI Taxonomy" id="94328"/>
    <lineage>
        <taxon>Eukaryota</taxon>
        <taxon>Viridiplantae</taxon>
        <taxon>Streptophyta</taxon>
        <taxon>Embryophyta</taxon>
        <taxon>Tracheophyta</taxon>
        <taxon>Spermatophyta</taxon>
        <taxon>Magnoliopsida</taxon>
        <taxon>Liliopsida</taxon>
        <taxon>Zingiberales</taxon>
        <taxon>Zingiberaceae</taxon>
        <taxon>Zingiber</taxon>
    </lineage>
</organism>
<feature type="compositionally biased region" description="Basic and acidic residues" evidence="1">
    <location>
        <begin position="59"/>
        <end position="68"/>
    </location>
</feature>
<dbReference type="Proteomes" id="UP000734854">
    <property type="component" value="Unassembled WGS sequence"/>
</dbReference>
<dbReference type="PANTHER" id="PTHR12300:SF117">
    <property type="entry name" value="LP05237P-RELATED"/>
    <property type="match status" value="1"/>
</dbReference>
<keyword evidence="3" id="KW-1185">Reference proteome</keyword>
<reference evidence="2 3" key="1">
    <citation type="submission" date="2020-08" db="EMBL/GenBank/DDBJ databases">
        <title>Plant Genome Project.</title>
        <authorList>
            <person name="Zhang R.-G."/>
        </authorList>
    </citation>
    <scope>NUCLEOTIDE SEQUENCE [LARGE SCALE GENOMIC DNA]</scope>
    <source>
        <tissue evidence="2">Rhizome</tissue>
    </source>
</reference>
<proteinExistence type="predicted"/>
<evidence type="ECO:0000313" key="2">
    <source>
        <dbReference type="EMBL" id="KAG6515850.1"/>
    </source>
</evidence>
<feature type="compositionally biased region" description="Basic and acidic residues" evidence="1">
    <location>
        <begin position="99"/>
        <end position="109"/>
    </location>
</feature>
<feature type="compositionally biased region" description="Low complexity" evidence="1">
    <location>
        <begin position="327"/>
        <end position="346"/>
    </location>
</feature>
<dbReference type="PANTHER" id="PTHR12300">
    <property type="entry name" value="HVA22-LIKE PROTEINS"/>
    <property type="match status" value="1"/>
</dbReference>
<feature type="compositionally biased region" description="Basic residues" evidence="1">
    <location>
        <begin position="110"/>
        <end position="119"/>
    </location>
</feature>
<evidence type="ECO:0000313" key="3">
    <source>
        <dbReference type="Proteomes" id="UP000734854"/>
    </source>
</evidence>
<gene>
    <name evidence="2" type="ORF">ZIOFF_026284</name>
</gene>
<feature type="compositionally biased region" description="Basic and acidic residues" evidence="1">
    <location>
        <begin position="452"/>
        <end position="461"/>
    </location>
</feature>
<dbReference type="InterPro" id="IPR004345">
    <property type="entry name" value="TB2_DP1_HVA22"/>
</dbReference>
<dbReference type="Pfam" id="PF03134">
    <property type="entry name" value="TB2_DP1_HVA22"/>
    <property type="match status" value="1"/>
</dbReference>
<accession>A0A8J5L7C5</accession>
<protein>
    <recommendedName>
        <fullName evidence="4">HVA22-like protein</fullName>
    </recommendedName>
</protein>
<dbReference type="EMBL" id="JACMSC010000007">
    <property type="protein sequence ID" value="KAG6515850.1"/>
    <property type="molecule type" value="Genomic_DNA"/>
</dbReference>
<evidence type="ECO:0008006" key="4">
    <source>
        <dbReference type="Google" id="ProtNLM"/>
    </source>
</evidence>
<feature type="region of interest" description="Disordered" evidence="1">
    <location>
        <begin position="1"/>
        <end position="132"/>
    </location>
</feature>
<feature type="region of interest" description="Disordered" evidence="1">
    <location>
        <begin position="325"/>
        <end position="481"/>
    </location>
</feature>
<dbReference type="AlphaFoldDB" id="A0A8J5L7C5"/>
<sequence>MGWPRGKGVGSRGRRNAGRSSTGEAEPQVRSGKKKHGRSGKKNRRLAGSWGSRTTAGVGEKEALVESGKKKHRQAIGQPGKQSRRWASERGSKDAAASEEERRRDETRKAKEKKRRKRFGGMGLGRPKKTTRIGRNEFSDNLEGGFDVSKAIKPNEVRQDKRLNFDFLQQFSFKKITTCRLVFGYAYPAYQCFKTVELNKPEIEQLRFWCQYWILVAVLAVLESFGDVFLSWLPMYSEGKLALYIFLWYPKLRGTNYVYDTFFKPYLTKYESEIDCNLHELRVRAADIMLMYWQKAAIYGRTSFFEVLNYVILMVQTSRTHVIQKTQQPQQLEQAQQSSPPSLPASHQEPQQDAKMPSIPIKQRVQEHPKRSSNVHHRASSPASPSHQATASPQTQQERKVSHSPVKKRIALKPVSPAQPQGSVHESDGTETRNKPPSPREQAEDDSNPPADESRIDEAIHSARSRLRKRGSNAAANAVSV</sequence>
<feature type="compositionally biased region" description="Low complexity" evidence="1">
    <location>
        <begin position="380"/>
        <end position="393"/>
    </location>
</feature>
<feature type="compositionally biased region" description="Gly residues" evidence="1">
    <location>
        <begin position="1"/>
        <end position="11"/>
    </location>
</feature>
<name>A0A8J5L7C5_ZINOF</name>
<feature type="compositionally biased region" description="Basic and acidic residues" evidence="1">
    <location>
        <begin position="425"/>
        <end position="434"/>
    </location>
</feature>